<comment type="caution">
    <text evidence="2">The sequence shown here is derived from an EMBL/GenBank/DDBJ whole genome shotgun (WGS) entry which is preliminary data.</text>
</comment>
<name>A0A1Y2LC18_9PROT</name>
<dbReference type="EMBL" id="JFKB01000005">
    <property type="protein sequence ID" value="OSQ48366.1"/>
    <property type="molecule type" value="Genomic_DNA"/>
</dbReference>
<accession>A0A1Y2LC18</accession>
<protein>
    <recommendedName>
        <fullName evidence="1">Methyltransferase type 12 domain-containing protein</fullName>
    </recommendedName>
</protein>
<feature type="domain" description="Methyltransferase type 12" evidence="1">
    <location>
        <begin position="64"/>
        <end position="162"/>
    </location>
</feature>
<dbReference type="Proteomes" id="UP000193396">
    <property type="component" value="Unassembled WGS sequence"/>
</dbReference>
<dbReference type="OrthoDB" id="2085614at2"/>
<dbReference type="Gene3D" id="3.40.50.150">
    <property type="entry name" value="Vaccinia Virus protein VP39"/>
    <property type="match status" value="1"/>
</dbReference>
<dbReference type="STRING" id="1293890.TALK_08835"/>
<dbReference type="RefSeq" id="WP_085617956.1">
    <property type="nucleotide sequence ID" value="NZ_JFKB01000005.1"/>
</dbReference>
<keyword evidence="3" id="KW-1185">Reference proteome</keyword>
<evidence type="ECO:0000259" key="1">
    <source>
        <dbReference type="Pfam" id="PF08242"/>
    </source>
</evidence>
<dbReference type="InterPro" id="IPR029063">
    <property type="entry name" value="SAM-dependent_MTases_sf"/>
</dbReference>
<evidence type="ECO:0000313" key="2">
    <source>
        <dbReference type="EMBL" id="OSQ48366.1"/>
    </source>
</evidence>
<reference evidence="2 3" key="1">
    <citation type="submission" date="2014-03" db="EMBL/GenBank/DDBJ databases">
        <title>The draft genome sequence of Thalassospira alkalitolerans JCM 18968.</title>
        <authorList>
            <person name="Lai Q."/>
            <person name="Shao Z."/>
        </authorList>
    </citation>
    <scope>NUCLEOTIDE SEQUENCE [LARGE SCALE GENOMIC DNA]</scope>
    <source>
        <strain evidence="2 3">JCM 18968</strain>
    </source>
</reference>
<dbReference type="SUPFAM" id="SSF53335">
    <property type="entry name" value="S-adenosyl-L-methionine-dependent methyltransferases"/>
    <property type="match status" value="1"/>
</dbReference>
<evidence type="ECO:0000313" key="3">
    <source>
        <dbReference type="Proteomes" id="UP000193396"/>
    </source>
</evidence>
<gene>
    <name evidence="2" type="ORF">TALK_08835</name>
</gene>
<proteinExistence type="predicted"/>
<dbReference type="InterPro" id="IPR013217">
    <property type="entry name" value="Methyltransf_12"/>
</dbReference>
<dbReference type="Pfam" id="PF08242">
    <property type="entry name" value="Methyltransf_12"/>
    <property type="match status" value="1"/>
</dbReference>
<organism evidence="2 3">
    <name type="scientific">Thalassospira alkalitolerans</name>
    <dbReference type="NCBI Taxonomy" id="1293890"/>
    <lineage>
        <taxon>Bacteria</taxon>
        <taxon>Pseudomonadati</taxon>
        <taxon>Pseudomonadota</taxon>
        <taxon>Alphaproteobacteria</taxon>
        <taxon>Rhodospirillales</taxon>
        <taxon>Thalassospiraceae</taxon>
        <taxon>Thalassospira</taxon>
    </lineage>
</organism>
<sequence length="251" mass="28290">MAKIDLAKTELNYERFRDLAKNADLSERERIGFPDHYRSGFENAILDDIRTKLEFEYRSGASMLDIGAGASPMTSALLKLAHKYNISVAMNDSPEMLSLIESEFSFEKIAGKFPDILDEALEKAPDGYDLLLCYSVLHYIIVDGSIFDFVDAICLALRPGGVALIGDIPNLSKRKRLFSSKEGIAYHKQFMNTDEDPVVDHFEIKRNAIDDAVLNAIVARAHATGNDAYIVPQPRTLPMYNRRDDIIIQRR</sequence>
<dbReference type="AlphaFoldDB" id="A0A1Y2LC18"/>